<gene>
    <name evidence="3" type="ORF">OQ287_10705</name>
</gene>
<dbReference type="RefSeq" id="WP_250939574.1">
    <property type="nucleotide sequence ID" value="NZ_JAMLJK010000005.1"/>
</dbReference>
<feature type="domain" description="HD-GYP" evidence="2">
    <location>
        <begin position="325"/>
        <end position="523"/>
    </location>
</feature>
<dbReference type="EMBL" id="JAPIVE010000003">
    <property type="protein sequence ID" value="MCX2524708.1"/>
    <property type="molecule type" value="Genomic_DNA"/>
</dbReference>
<evidence type="ECO:0000313" key="3">
    <source>
        <dbReference type="EMBL" id="MCX2524708.1"/>
    </source>
</evidence>
<dbReference type="InterPro" id="IPR037522">
    <property type="entry name" value="HD_GYP_dom"/>
</dbReference>
<name>A0AA42CY51_9GAMM</name>
<dbReference type="InterPro" id="IPR052020">
    <property type="entry name" value="Cyclic_di-GMP/3'3'-cGAMP_PDE"/>
</dbReference>
<dbReference type="PANTHER" id="PTHR45228">
    <property type="entry name" value="CYCLIC DI-GMP PHOSPHODIESTERASE TM_0186-RELATED"/>
    <property type="match status" value="1"/>
</dbReference>
<evidence type="ECO:0000259" key="2">
    <source>
        <dbReference type="PROSITE" id="PS51832"/>
    </source>
</evidence>
<dbReference type="Proteomes" id="UP001165678">
    <property type="component" value="Unassembled WGS sequence"/>
</dbReference>
<dbReference type="PROSITE" id="PS51832">
    <property type="entry name" value="HD_GYP"/>
    <property type="match status" value="1"/>
</dbReference>
<dbReference type="Gene3D" id="2.40.10.220">
    <property type="entry name" value="predicted glycosyltransferase like domains"/>
    <property type="match status" value="1"/>
</dbReference>
<dbReference type="SMART" id="SM00471">
    <property type="entry name" value="HDc"/>
    <property type="match status" value="1"/>
</dbReference>
<dbReference type="GO" id="GO:0008081">
    <property type="term" value="F:phosphoric diester hydrolase activity"/>
    <property type="evidence" value="ECO:0007669"/>
    <property type="project" value="UniProtKB-ARBA"/>
</dbReference>
<feature type="compositionally biased region" description="Polar residues" evidence="1">
    <location>
        <begin position="254"/>
        <end position="268"/>
    </location>
</feature>
<protein>
    <recommendedName>
        <fullName evidence="2">HD-GYP domain-containing protein</fullName>
    </recommendedName>
</protein>
<organism evidence="3 4">
    <name type="scientific">Larsenimonas rhizosphaerae</name>
    <dbReference type="NCBI Taxonomy" id="2944682"/>
    <lineage>
        <taxon>Bacteria</taxon>
        <taxon>Pseudomonadati</taxon>
        <taxon>Pseudomonadota</taxon>
        <taxon>Gammaproteobacteria</taxon>
        <taxon>Oceanospirillales</taxon>
        <taxon>Halomonadaceae</taxon>
        <taxon>Larsenimonas</taxon>
    </lineage>
</organism>
<dbReference type="Pfam" id="PF13487">
    <property type="entry name" value="HD_5"/>
    <property type="match status" value="1"/>
</dbReference>
<dbReference type="AlphaFoldDB" id="A0AA42CY51"/>
<dbReference type="InterPro" id="IPR003607">
    <property type="entry name" value="HD/PDEase_dom"/>
</dbReference>
<dbReference type="Gene3D" id="1.10.3210.10">
    <property type="entry name" value="Hypothetical protein af1432"/>
    <property type="match status" value="1"/>
</dbReference>
<keyword evidence="4" id="KW-1185">Reference proteome</keyword>
<reference evidence="3" key="1">
    <citation type="submission" date="2022-11" db="EMBL/GenBank/DDBJ databases">
        <title>Larsenimonas rhizosphaerae sp. nov., isolated from a tidal mudflat.</title>
        <authorList>
            <person name="Lee S.D."/>
            <person name="Kim I.S."/>
        </authorList>
    </citation>
    <scope>NUCLEOTIDE SEQUENCE</scope>
    <source>
        <strain evidence="3">GH2-1</strain>
    </source>
</reference>
<dbReference type="SUPFAM" id="SSF109604">
    <property type="entry name" value="HD-domain/PDEase-like"/>
    <property type="match status" value="1"/>
</dbReference>
<accession>A0AA42CY51</accession>
<evidence type="ECO:0000256" key="1">
    <source>
        <dbReference type="SAM" id="MobiDB-lite"/>
    </source>
</evidence>
<evidence type="ECO:0000313" key="4">
    <source>
        <dbReference type="Proteomes" id="UP001165678"/>
    </source>
</evidence>
<feature type="region of interest" description="Disordered" evidence="1">
    <location>
        <begin position="245"/>
        <end position="276"/>
    </location>
</feature>
<proteinExistence type="predicted"/>
<dbReference type="CDD" id="cd00077">
    <property type="entry name" value="HDc"/>
    <property type="match status" value="1"/>
</dbReference>
<sequence length="582" mass="65719">MASPDQRSLDIVAPSRIAETLSLLSNTAYDVVLELNDETDHFPVKVVFIDPEHRFFALDITSLGARAAHVVEKRIGFTVTARRAHETVSIYNVVVQREVRKGNHIGVMCDMPDQINIVRERSFFRAQLSAGMHVKIEMKTHEIENDVEEEEADRLIGMLKNLSIGGCLVEMALKDAVTLEVGQQLPQVRAIFPNGDSFDAPCVIRHMRSDTEHMTALLGLQYTVCIQDFERSLWQYVREIERESARRNLDSDDTSSTLWPSPLFQSRSGETEAPPELGARVSKASCNTSMVLKQVTDYLNIQMVDLSNGGMLDYNHLGQCADKLLTLLLEDRQDTLYKVGCLRGQSPLVMHSITVAVRLGDLALYSGIEHQNVRGMISSALVHDLGKTMLPREVQMAKGKLTSAQREALHQHVGLIRQRLGDHEEGAEGVYRDIVCRINERLDGKGYPAGLTADALSEEARMAAVVDVVDAMTRTRADRPAWQVIDVYRYIFQQNEQFDNQWVNRYIKRFGFHPIGSLVRFSNGYLAWILRHDDQGQPSQVKVVYNTRRKMKMDDIIKKPDFPQLGELEGQINPSDYGLTPQ</sequence>
<comment type="caution">
    <text evidence="3">The sequence shown here is derived from an EMBL/GenBank/DDBJ whole genome shotgun (WGS) entry which is preliminary data.</text>
</comment>